<dbReference type="EMBL" id="CP050296">
    <property type="protein sequence ID" value="QND55662.1"/>
    <property type="molecule type" value="Genomic_DNA"/>
</dbReference>
<evidence type="ECO:0000313" key="2">
    <source>
        <dbReference type="Proteomes" id="UP000515465"/>
    </source>
</evidence>
<dbReference type="Proteomes" id="UP000515465">
    <property type="component" value="Chromosome"/>
</dbReference>
<sequence>MTHTPTAELKKEFKAAYEKAIEELSWLTGAEFDLVRNTVRDTYKVHASTIKAAVNRLRNARRAEKERAAARPAASP</sequence>
<evidence type="ECO:0000313" key="1">
    <source>
        <dbReference type="EMBL" id="QND55662.1"/>
    </source>
</evidence>
<name>A0A7G6SMD0_9HYPH</name>
<dbReference type="AlphaFoldDB" id="A0A7G6SMD0"/>
<accession>A0A7G6SMD0</accession>
<dbReference type="RefSeq" id="WP_183461191.1">
    <property type="nucleotide sequence ID" value="NZ_CP050296.1"/>
</dbReference>
<gene>
    <name evidence="1" type="ORF">HB778_02470</name>
</gene>
<organism evidence="1 2">
    <name type="scientific">Mesorhizobium huakuii</name>
    <dbReference type="NCBI Taxonomy" id="28104"/>
    <lineage>
        <taxon>Bacteria</taxon>
        <taxon>Pseudomonadati</taxon>
        <taxon>Pseudomonadota</taxon>
        <taxon>Alphaproteobacteria</taxon>
        <taxon>Hyphomicrobiales</taxon>
        <taxon>Phyllobacteriaceae</taxon>
        <taxon>Mesorhizobium</taxon>
    </lineage>
</organism>
<reference evidence="2" key="1">
    <citation type="journal article" date="2020" name="Mol. Plant Microbe">
        <title>Rhizobial microsymbionts of the narrowly endemic Oxytropis species growing in Kamchatka are characterized by significant genetic diversity and possess a set of genes that are associated with T3SS and T6SS secretion systems and can affect the development of symbiosis.</title>
        <authorList>
            <person name="Safronova V."/>
            <person name="Guro P."/>
            <person name="Sazanova A."/>
            <person name="Kuznetsova I."/>
            <person name="Belimov A."/>
            <person name="Yakubov V."/>
            <person name="Chirak E."/>
            <person name="Afonin A."/>
            <person name="Gogolev Y."/>
            <person name="Andronov E."/>
            <person name="Tikhonovich I."/>
        </authorList>
    </citation>
    <scope>NUCLEOTIDE SEQUENCE [LARGE SCALE GENOMIC DNA]</scope>
    <source>
        <strain evidence="2">583</strain>
    </source>
</reference>
<protein>
    <submittedName>
        <fullName evidence="1">Uncharacterized protein</fullName>
    </submittedName>
</protein>
<proteinExistence type="predicted"/>